<dbReference type="CDD" id="cd16985">
    <property type="entry name" value="ANTH_N_AP180"/>
    <property type="match status" value="1"/>
</dbReference>
<evidence type="ECO:0000313" key="10">
    <source>
        <dbReference type="EMBL" id="PNJ51767.1"/>
    </source>
</evidence>
<dbReference type="GO" id="GO:0008021">
    <property type="term" value="C:synaptic vesicle"/>
    <property type="evidence" value="ECO:0007669"/>
    <property type="project" value="TreeGrafter"/>
</dbReference>
<dbReference type="GO" id="GO:0098894">
    <property type="term" value="C:extrinsic component of presynaptic endocytic zone membrane"/>
    <property type="evidence" value="ECO:0007669"/>
    <property type="project" value="TreeGrafter"/>
</dbReference>
<dbReference type="GO" id="GO:0005546">
    <property type="term" value="F:phosphatidylinositol-4,5-bisphosphate binding"/>
    <property type="evidence" value="ECO:0007669"/>
    <property type="project" value="TreeGrafter"/>
</dbReference>
<accession>A0A2J8V2M0</accession>
<reference evidence="10" key="2">
    <citation type="submission" date="2017-12" db="EMBL/GenBank/DDBJ databases">
        <title>High-resolution comparative analysis of great ape genomes.</title>
        <authorList>
            <person name="Pollen A."/>
            <person name="Hastie A."/>
            <person name="Hormozdiari F."/>
            <person name="Dougherty M."/>
            <person name="Liu R."/>
            <person name="Chaisson M."/>
            <person name="Hoppe E."/>
            <person name="Hill C."/>
            <person name="Pang A."/>
            <person name="Hillier L."/>
            <person name="Baker C."/>
            <person name="Armstrong J."/>
            <person name="Shendure J."/>
            <person name="Paten B."/>
            <person name="Wilson R."/>
            <person name="Chao H."/>
            <person name="Schneider V."/>
            <person name="Ventura M."/>
            <person name="Kronenberg Z."/>
            <person name="Murali S."/>
            <person name="Gordon D."/>
            <person name="Cantsilieris S."/>
            <person name="Munson K."/>
            <person name="Nelson B."/>
            <person name="Raja A."/>
            <person name="Underwood J."/>
            <person name="Diekhans M."/>
            <person name="Fiddes I."/>
            <person name="Haussler D."/>
            <person name="Eichler E."/>
        </authorList>
    </citation>
    <scope>NUCLEOTIDE SEQUENCE [LARGE SCALE GENOMIC DNA]</scope>
    <source>
        <strain evidence="10">Susie</strain>
    </source>
</reference>
<dbReference type="InterPro" id="IPR013809">
    <property type="entry name" value="ENTH"/>
</dbReference>
<dbReference type="Proteomes" id="UP000001595">
    <property type="component" value="Chromosome 6"/>
</dbReference>
<evidence type="ECO:0000256" key="3">
    <source>
        <dbReference type="ARBA" id="ARBA00022475"/>
    </source>
</evidence>
<proteinExistence type="inferred from homology"/>
<comment type="subcellular location">
    <subcellularLocation>
        <location evidence="1">Cell membrane</location>
    </subcellularLocation>
    <subcellularLocation>
        <location evidence="7">Membrane</location>
        <location evidence="7">Coated pit</location>
    </subcellularLocation>
</comment>
<dbReference type="Pfam" id="PF07651">
    <property type="entry name" value="ANTH"/>
    <property type="match status" value="1"/>
</dbReference>
<evidence type="ECO:0000256" key="6">
    <source>
        <dbReference type="ARBA" id="ARBA00023176"/>
    </source>
</evidence>
<feature type="compositionally biased region" description="Low complexity" evidence="8">
    <location>
        <begin position="283"/>
        <end position="302"/>
    </location>
</feature>
<dbReference type="Ensembl" id="ENSPPYT00000061532.1">
    <property type="protein sequence ID" value="ENSPPYP00000030921.1"/>
    <property type="gene ID" value="ENSPPYG00000016809.3"/>
</dbReference>
<evidence type="ECO:0000256" key="7">
    <source>
        <dbReference type="ARBA" id="ARBA00037878"/>
    </source>
</evidence>
<organism evidence="10">
    <name type="scientific">Pongo abelii</name>
    <name type="common">Sumatran orangutan</name>
    <name type="synonym">Pongo pygmaeus abelii</name>
    <dbReference type="NCBI Taxonomy" id="9601"/>
    <lineage>
        <taxon>Eukaryota</taxon>
        <taxon>Metazoa</taxon>
        <taxon>Chordata</taxon>
        <taxon>Craniata</taxon>
        <taxon>Vertebrata</taxon>
        <taxon>Euteleostomi</taxon>
        <taxon>Mammalia</taxon>
        <taxon>Eutheria</taxon>
        <taxon>Euarchontoglires</taxon>
        <taxon>Primates</taxon>
        <taxon>Haplorrhini</taxon>
        <taxon>Catarrhini</taxon>
        <taxon>Hominidae</taxon>
        <taxon>Pongo</taxon>
    </lineage>
</organism>
<dbReference type="GO" id="GO:0030136">
    <property type="term" value="C:clathrin-coated vesicle"/>
    <property type="evidence" value="ECO:0007669"/>
    <property type="project" value="InterPro"/>
</dbReference>
<evidence type="ECO:0000256" key="1">
    <source>
        <dbReference type="ARBA" id="ARBA00004236"/>
    </source>
</evidence>
<protein>
    <submittedName>
        <fullName evidence="10">SNAP91 isoform 8</fullName>
    </submittedName>
    <submittedName>
        <fullName evidence="11">Synaptosome associated protein 91</fullName>
    </submittedName>
</protein>
<feature type="region of interest" description="Disordered" evidence="8">
    <location>
        <begin position="561"/>
        <end position="600"/>
    </location>
</feature>
<evidence type="ECO:0000256" key="2">
    <source>
        <dbReference type="ARBA" id="ARBA00008011"/>
    </source>
</evidence>
<feature type="compositionally biased region" description="Polar residues" evidence="8">
    <location>
        <begin position="569"/>
        <end position="581"/>
    </location>
</feature>
<keyword evidence="3" id="KW-1003">Cell membrane</keyword>
<feature type="region of interest" description="Disordered" evidence="8">
    <location>
        <begin position="271"/>
        <end position="310"/>
    </location>
</feature>
<evidence type="ECO:0000256" key="4">
    <source>
        <dbReference type="ARBA" id="ARBA00022553"/>
    </source>
</evidence>
<evidence type="ECO:0000256" key="8">
    <source>
        <dbReference type="SAM" id="MobiDB-lite"/>
    </source>
</evidence>
<dbReference type="InterPro" id="IPR014712">
    <property type="entry name" value="ANTH_dom_sf"/>
</dbReference>
<dbReference type="GO" id="GO:0000149">
    <property type="term" value="F:SNARE binding"/>
    <property type="evidence" value="ECO:0007669"/>
    <property type="project" value="TreeGrafter"/>
</dbReference>
<dbReference type="GO" id="GO:0048268">
    <property type="term" value="P:clathrin coat assembly"/>
    <property type="evidence" value="ECO:0007669"/>
    <property type="project" value="InterPro"/>
</dbReference>
<dbReference type="SMART" id="SM00273">
    <property type="entry name" value="ENTH"/>
    <property type="match status" value="1"/>
</dbReference>
<dbReference type="GO" id="GO:0016185">
    <property type="term" value="P:synaptic vesicle budding from presynaptic endocytic zone membrane"/>
    <property type="evidence" value="ECO:0007669"/>
    <property type="project" value="TreeGrafter"/>
</dbReference>
<dbReference type="GO" id="GO:0005905">
    <property type="term" value="C:clathrin-coated pit"/>
    <property type="evidence" value="ECO:0007669"/>
    <property type="project" value="UniProtKB-KW"/>
</dbReference>
<feature type="region of interest" description="Disordered" evidence="8">
    <location>
        <begin position="326"/>
        <end position="360"/>
    </location>
</feature>
<dbReference type="PROSITE" id="PS50942">
    <property type="entry name" value="ENTH"/>
    <property type="match status" value="1"/>
</dbReference>
<dbReference type="PANTHER" id="PTHR22951">
    <property type="entry name" value="CLATHRIN ASSEMBLY PROTEIN"/>
    <property type="match status" value="1"/>
</dbReference>
<dbReference type="Gene3D" id="1.25.40.90">
    <property type="match status" value="1"/>
</dbReference>
<dbReference type="GO" id="GO:0032050">
    <property type="term" value="F:clathrin heavy chain binding"/>
    <property type="evidence" value="ECO:0007669"/>
    <property type="project" value="TreeGrafter"/>
</dbReference>
<dbReference type="PANTHER" id="PTHR22951:SF4">
    <property type="entry name" value="CLATHRIN COAT ASSEMBLY PROTEIN AP180"/>
    <property type="match status" value="1"/>
</dbReference>
<dbReference type="GO" id="GO:0072583">
    <property type="term" value="P:clathrin-dependent endocytosis"/>
    <property type="evidence" value="ECO:0007669"/>
    <property type="project" value="InterPro"/>
</dbReference>
<reference evidence="11" key="3">
    <citation type="submission" date="2025-05" db="UniProtKB">
        <authorList>
            <consortium name="Ensembl"/>
        </authorList>
    </citation>
    <scope>IDENTIFICATION</scope>
</reference>
<dbReference type="AlphaFoldDB" id="A0A2J8V2M0"/>
<dbReference type="GeneTree" id="ENSGT00950000183068"/>
<dbReference type="EMBL" id="NDHI03003436">
    <property type="protein sequence ID" value="PNJ51767.1"/>
    <property type="molecule type" value="Genomic_DNA"/>
</dbReference>
<evidence type="ECO:0000313" key="12">
    <source>
        <dbReference type="Proteomes" id="UP000001595"/>
    </source>
</evidence>
<feature type="compositionally biased region" description="Basic and acidic residues" evidence="8">
    <location>
        <begin position="586"/>
        <end position="600"/>
    </location>
</feature>
<dbReference type="SUPFAM" id="SSF48464">
    <property type="entry name" value="ENTH/VHS domain"/>
    <property type="match status" value="1"/>
</dbReference>
<keyword evidence="4" id="KW-0597">Phosphoprotein</keyword>
<name>A0A2J8V2M0_PONAB</name>
<dbReference type="Gene3D" id="1.20.58.150">
    <property type="entry name" value="ANTH domain"/>
    <property type="match status" value="1"/>
</dbReference>
<sequence>MSGQTLTDRIAAAQYSVTGSAVARAVCKATTHEVMGPKKKHLDYLIQATNETNVNIPQMADTLFERATNSSWVVVFKALVTTHHLMVHGNERFIQYLASRNTLFNLSNFLDKSGSHGYDMSTFIRRYSRYLNEKAFSYRQMAFDFARVKKGADGVMRTMAPEKLLKSMPILQGQIDALLEFDVHPNELTNGVINAAFMLLFKDLIKLFACYNDGVINLLEKFFEMKKGQCKDALEIYKRFLTRMTRVSEFLKVAEAPSSLMETLEQHLNTLEGKKPGNKSGAPSPLSKSSPVTTVTSPNSTPAKTIDTSPPVDLFATASAAVPVSTSKPSSDLLDLQPDFSSGGAAAAAAPAPPPPAGGATAWGGFGGSFMAPSPSPVTPAQNNLLQPNFEAAFGTTPSTSSSSSFDPSVFDGLGDLLMPTMAPAGQPAPVSMVPPSPAMAASKALGSDLDSSLASLVGNLGISGTTSKKGDLQWNAGEKKLTGGANWQPKVAPATWSAGVPPSAPLQGAVPPTSSVPPVAGAPSVGQPGAGFGMPPAGTGMPMMPQQPVMFAQPMMRPPFGAAAVPGTQLSPSPTPATQSPKKPPAKDPLADLNIKDFL</sequence>
<dbReference type="GO" id="GO:0048259">
    <property type="term" value="P:regulation of receptor-mediated endocytosis"/>
    <property type="evidence" value="ECO:0007669"/>
    <property type="project" value="UniProtKB-ARBA"/>
</dbReference>
<comment type="similarity">
    <text evidence="2">Belongs to the PICALM/SNAP91 family.</text>
</comment>
<accession>A0A8I5TE10</accession>
<dbReference type="InterPro" id="IPR011417">
    <property type="entry name" value="ANTH_dom"/>
</dbReference>
<feature type="domain" description="ENTH" evidence="9">
    <location>
        <begin position="14"/>
        <end position="145"/>
    </location>
</feature>
<evidence type="ECO:0000256" key="5">
    <source>
        <dbReference type="ARBA" id="ARBA00023136"/>
    </source>
</evidence>
<keyword evidence="12" id="KW-1185">Reference proteome</keyword>
<gene>
    <name evidence="11" type="primary">SNAP91</name>
    <name evidence="10" type="ORF">CR201_G0023094</name>
</gene>
<dbReference type="FunFam" id="1.25.40.90:FF:000001">
    <property type="entry name" value="phosphatidylinositol-binding clathrin assembly protein-like isoform X1"/>
    <property type="match status" value="1"/>
</dbReference>
<keyword evidence="6" id="KW-0168">Coated pit</keyword>
<dbReference type="SUPFAM" id="SSF89009">
    <property type="entry name" value="GAT-like domain"/>
    <property type="match status" value="1"/>
</dbReference>
<evidence type="ECO:0000259" key="9">
    <source>
        <dbReference type="PROSITE" id="PS50942"/>
    </source>
</evidence>
<dbReference type="InterPro" id="IPR008942">
    <property type="entry name" value="ENTH_VHS"/>
</dbReference>
<keyword evidence="5" id="KW-0472">Membrane</keyword>
<reference evidence="11 12" key="1">
    <citation type="submission" date="2008-02" db="EMBL/GenBank/DDBJ databases">
        <title>A 6x draft sequence assembly of the Pongo pygmaeus abelii genome.</title>
        <authorList>
            <person name="Wilson R.K."/>
            <person name="Mardis E."/>
        </authorList>
    </citation>
    <scope>NUCLEOTIDE SEQUENCE [LARGE SCALE GENOMIC DNA]</scope>
</reference>
<dbReference type="InterPro" id="IPR045192">
    <property type="entry name" value="AP180-like"/>
</dbReference>
<evidence type="ECO:0000313" key="11">
    <source>
        <dbReference type="Ensembl" id="ENSPPYP00000030921.1"/>
    </source>
</evidence>
<dbReference type="GO" id="GO:0005545">
    <property type="term" value="F:1-phosphatidylinositol binding"/>
    <property type="evidence" value="ECO:0007669"/>
    <property type="project" value="InterPro"/>
</dbReference>